<feature type="compositionally biased region" description="Low complexity" evidence="1">
    <location>
        <begin position="597"/>
        <end position="610"/>
    </location>
</feature>
<dbReference type="PANTHER" id="PTHR23011:SF28">
    <property type="entry name" value="CYCLIC NUCLEOTIDE-BINDING DOMAIN CONTAINING PROTEIN"/>
    <property type="match status" value="1"/>
</dbReference>
<dbReference type="Proteomes" id="UP001519460">
    <property type="component" value="Unassembled WGS sequence"/>
</dbReference>
<dbReference type="InterPro" id="IPR014710">
    <property type="entry name" value="RmlC-like_jellyroll"/>
</dbReference>
<gene>
    <name evidence="3" type="ORF">BaRGS_00015981</name>
</gene>
<feature type="region of interest" description="Disordered" evidence="1">
    <location>
        <begin position="91"/>
        <end position="151"/>
    </location>
</feature>
<evidence type="ECO:0000256" key="1">
    <source>
        <dbReference type="SAM" id="MobiDB-lite"/>
    </source>
</evidence>
<name>A0ABD0L0U5_9CAEN</name>
<dbReference type="EMBL" id="JACVVK020000099">
    <property type="protein sequence ID" value="KAK7492843.1"/>
    <property type="molecule type" value="Genomic_DNA"/>
</dbReference>
<dbReference type="PANTHER" id="PTHR23011">
    <property type="entry name" value="CYCLIC NUCLEOTIDE-BINDING DOMAIN CONTAINING PROTEIN"/>
    <property type="match status" value="1"/>
</dbReference>
<feature type="non-terminal residue" evidence="3">
    <location>
        <position position="776"/>
    </location>
</feature>
<protein>
    <recommendedName>
        <fullName evidence="2">Cyclic nucleotide-binding domain-containing protein</fullName>
    </recommendedName>
</protein>
<organism evidence="3 4">
    <name type="scientific">Batillaria attramentaria</name>
    <dbReference type="NCBI Taxonomy" id="370345"/>
    <lineage>
        <taxon>Eukaryota</taxon>
        <taxon>Metazoa</taxon>
        <taxon>Spiralia</taxon>
        <taxon>Lophotrochozoa</taxon>
        <taxon>Mollusca</taxon>
        <taxon>Gastropoda</taxon>
        <taxon>Caenogastropoda</taxon>
        <taxon>Sorbeoconcha</taxon>
        <taxon>Cerithioidea</taxon>
        <taxon>Batillariidae</taxon>
        <taxon>Batillaria</taxon>
    </lineage>
</organism>
<dbReference type="SMART" id="SM00100">
    <property type="entry name" value="cNMP"/>
    <property type="match status" value="1"/>
</dbReference>
<proteinExistence type="predicted"/>
<sequence length="776" mass="89022">MSDAETPADKQIALLPKLDEQRTSPGSDRGGSRSTDQKMRPAFPYMQSIDYEQGMESTDSCRFRKEERGWISWGMEYDRDYANRLIGDLVKAQPPPEFPTYERYRRDKYAHSQSVQTTNLPSLERFRPQKSTASKKGKETDSRRTTFEAARSERESVGSMIRRRWKTAIRKIVLSGRVRKALSTSSYDKSAKVLTFAEMGDKYMDETIRAKKFYASIRVGLNKKPETDAVCALQNVASFCSFPLHVQFNMVRYGHFIQIEEGRVIIRQGHAAECWYFVITGQAIVTEIDQSGMTKITRTIMKRGMYFGEMGLLNNCPRTCTVTSRRPMQLLALTKDVFLKVFKHQVLYNHQPTGIPYHIRFIRGLPFMKCWPWRNLLNRPSQCVEHFYRKNTVLCTDSSKNDWIYIVKSGKCTVYQYVGSTKASWRDLELWLAHPTVDIDGWPGGKVDTCQVMPRDREAYTLYNRLSAYDITQGDLSHPRLLLPPYTLGFTAEGATPKQKQSVGHRKGPPLKVKEGGGLWPEGFHPRASRTPMREKRIWELRKKSTLAPRRPKGAETIEQMKKRKRLWKPNRKETRRYSRKRSSQTSHAGKKAEVLQQQAQTTEVAAAETTEQKTASEKEHSSELPKIEISSHGENVEVPKRKTMSGDAISAVAFENAREVKRESKTESVTDDDKTRMSINDVNSSKVVKQSPSFQERQERASKAMNSCFSLRKQYKLPEACRATPCHRKPRKPEYEATTNPAYVVIDTLHKGDVFGTDQLDDPRCARIKSHSVAL</sequence>
<reference evidence="3 4" key="1">
    <citation type="journal article" date="2023" name="Sci. Data">
        <title>Genome assembly of the Korean intertidal mud-creeper Batillaria attramentaria.</title>
        <authorList>
            <person name="Patra A.K."/>
            <person name="Ho P.T."/>
            <person name="Jun S."/>
            <person name="Lee S.J."/>
            <person name="Kim Y."/>
            <person name="Won Y.J."/>
        </authorList>
    </citation>
    <scope>NUCLEOTIDE SEQUENCE [LARGE SCALE GENOMIC DNA]</scope>
    <source>
        <strain evidence="3">Wonlab-2016</strain>
    </source>
</reference>
<comment type="caution">
    <text evidence="3">The sequence shown here is derived from an EMBL/GenBank/DDBJ whole genome shotgun (WGS) entry which is preliminary data.</text>
</comment>
<dbReference type="Gene3D" id="2.60.120.10">
    <property type="entry name" value="Jelly Rolls"/>
    <property type="match status" value="2"/>
</dbReference>
<evidence type="ECO:0000313" key="4">
    <source>
        <dbReference type="Proteomes" id="UP001519460"/>
    </source>
</evidence>
<evidence type="ECO:0000313" key="3">
    <source>
        <dbReference type="EMBL" id="KAK7492843.1"/>
    </source>
</evidence>
<dbReference type="PROSITE" id="PS50042">
    <property type="entry name" value="CNMP_BINDING_3"/>
    <property type="match status" value="1"/>
</dbReference>
<dbReference type="SUPFAM" id="SSF51206">
    <property type="entry name" value="cAMP-binding domain-like"/>
    <property type="match status" value="2"/>
</dbReference>
<dbReference type="Pfam" id="PF00027">
    <property type="entry name" value="cNMP_binding"/>
    <property type="match status" value="1"/>
</dbReference>
<feature type="region of interest" description="Disordered" evidence="1">
    <location>
        <begin position="1"/>
        <end position="41"/>
    </location>
</feature>
<dbReference type="InterPro" id="IPR000595">
    <property type="entry name" value="cNMP-bd_dom"/>
</dbReference>
<feature type="compositionally biased region" description="Polar residues" evidence="1">
    <location>
        <begin position="111"/>
        <end position="121"/>
    </location>
</feature>
<feature type="region of interest" description="Disordered" evidence="1">
    <location>
        <begin position="496"/>
        <end position="632"/>
    </location>
</feature>
<feature type="compositionally biased region" description="Basic and acidic residues" evidence="1">
    <location>
        <begin position="532"/>
        <end position="543"/>
    </location>
</feature>
<dbReference type="AlphaFoldDB" id="A0ABD0L0U5"/>
<keyword evidence="4" id="KW-1185">Reference proteome</keyword>
<evidence type="ECO:0000259" key="2">
    <source>
        <dbReference type="PROSITE" id="PS50042"/>
    </source>
</evidence>
<feature type="compositionally biased region" description="Basic and acidic residues" evidence="1">
    <location>
        <begin position="611"/>
        <end position="632"/>
    </location>
</feature>
<feature type="compositionally biased region" description="Basic and acidic residues" evidence="1">
    <location>
        <begin position="136"/>
        <end position="151"/>
    </location>
</feature>
<feature type="domain" description="Cyclic nucleotide-binding" evidence="2">
    <location>
        <begin position="255"/>
        <end position="342"/>
    </location>
</feature>
<dbReference type="CDD" id="cd00038">
    <property type="entry name" value="CAP_ED"/>
    <property type="match status" value="1"/>
</dbReference>
<feature type="compositionally biased region" description="Basic and acidic residues" evidence="1">
    <location>
        <begin position="100"/>
        <end position="110"/>
    </location>
</feature>
<dbReference type="InterPro" id="IPR018490">
    <property type="entry name" value="cNMP-bd_dom_sf"/>
</dbReference>
<accession>A0ABD0L0U5</accession>